<name>A0A143PNG4_LUTPR</name>
<dbReference type="SUPFAM" id="SSF69500">
    <property type="entry name" value="DTD-like"/>
    <property type="match status" value="1"/>
</dbReference>
<dbReference type="GO" id="GO:0051500">
    <property type="term" value="F:D-tyrosyl-tRNA(Tyr) deacylase activity"/>
    <property type="evidence" value="ECO:0007669"/>
    <property type="project" value="TreeGrafter"/>
</dbReference>
<dbReference type="EC" id="3.1.1.96" evidence="2"/>
<dbReference type="HAMAP" id="MF_00518">
    <property type="entry name" value="Deacylase_Dtd"/>
    <property type="match status" value="1"/>
</dbReference>
<keyword evidence="4" id="KW-1185">Reference proteome</keyword>
<dbReference type="GO" id="GO:0005737">
    <property type="term" value="C:cytoplasm"/>
    <property type="evidence" value="ECO:0007669"/>
    <property type="project" value="UniProtKB-SubCell"/>
</dbReference>
<dbReference type="PANTHER" id="PTHR10472:SF5">
    <property type="entry name" value="D-AMINOACYL-TRNA DEACYLASE 1"/>
    <property type="match status" value="1"/>
</dbReference>
<dbReference type="GO" id="GO:0106026">
    <property type="term" value="F:Gly-tRNA(Ala) deacylase activity"/>
    <property type="evidence" value="ECO:0007669"/>
    <property type="project" value="UniProtKB-UniRule"/>
</dbReference>
<keyword evidence="2 3" id="KW-0378">Hydrolase</keyword>
<comment type="similarity">
    <text evidence="1 2">Belongs to the DTD family.</text>
</comment>
<reference evidence="4" key="2">
    <citation type="submission" date="2016-04" db="EMBL/GenBank/DDBJ databases">
        <title>First Complete Genome Sequence of a Subdivision 6 Acidobacterium.</title>
        <authorList>
            <person name="Huang S."/>
            <person name="Vieira S."/>
            <person name="Bunk B."/>
            <person name="Riedel T."/>
            <person name="Sproeer C."/>
            <person name="Overmann J."/>
        </authorList>
    </citation>
    <scope>NUCLEOTIDE SEQUENCE [LARGE SCALE GENOMIC DNA]</scope>
    <source>
        <strain evidence="4">DSM 100886 HEG_-6_39</strain>
    </source>
</reference>
<dbReference type="GO" id="GO:0043908">
    <property type="term" value="F:Ser(Gly)-tRNA(Ala) hydrolase activity"/>
    <property type="evidence" value="ECO:0007669"/>
    <property type="project" value="UniProtKB-UniRule"/>
</dbReference>
<proteinExistence type="inferred from homology"/>
<reference evidence="3 4" key="1">
    <citation type="journal article" date="2016" name="Genome Announc.">
        <title>First Complete Genome Sequence of a Subdivision 6 Acidobacterium Strain.</title>
        <authorList>
            <person name="Huang S."/>
            <person name="Vieira S."/>
            <person name="Bunk B."/>
            <person name="Riedel T."/>
            <person name="Sproer C."/>
            <person name="Overmann J."/>
        </authorList>
    </citation>
    <scope>NUCLEOTIDE SEQUENCE [LARGE SCALE GENOMIC DNA]</scope>
    <source>
        <strain evidence="4">DSM 100886 HEG_-6_39</strain>
    </source>
</reference>
<dbReference type="NCBIfam" id="TIGR00256">
    <property type="entry name" value="D-aminoacyl-tRNA deacylase"/>
    <property type="match status" value="1"/>
</dbReference>
<dbReference type="InterPro" id="IPR023509">
    <property type="entry name" value="DTD-like_sf"/>
</dbReference>
<dbReference type="RefSeq" id="WP_110171860.1">
    <property type="nucleotide sequence ID" value="NZ_CP015136.1"/>
</dbReference>
<evidence type="ECO:0000256" key="2">
    <source>
        <dbReference type="HAMAP-Rule" id="MF_00518"/>
    </source>
</evidence>
<gene>
    <name evidence="2 3" type="primary">dtd</name>
    <name evidence="3" type="ORF">LuPra_03426</name>
</gene>
<comment type="catalytic activity">
    <reaction evidence="2">
        <text>glycyl-tRNA(Ala) + H2O = tRNA(Ala) + glycine + H(+)</text>
        <dbReference type="Rhea" id="RHEA:53744"/>
        <dbReference type="Rhea" id="RHEA-COMP:9657"/>
        <dbReference type="Rhea" id="RHEA-COMP:13640"/>
        <dbReference type="ChEBI" id="CHEBI:15377"/>
        <dbReference type="ChEBI" id="CHEBI:15378"/>
        <dbReference type="ChEBI" id="CHEBI:57305"/>
        <dbReference type="ChEBI" id="CHEBI:78442"/>
        <dbReference type="ChEBI" id="CHEBI:78522"/>
    </reaction>
</comment>
<keyword evidence="2" id="KW-0694">RNA-binding</keyword>
<comment type="function">
    <text evidence="2">An aminoacyl-tRNA editing enzyme that deacylates mischarged D-aminoacyl-tRNAs. Also deacylates mischarged glycyl-tRNA(Ala), protecting cells against glycine mischarging by AlaRS. Acts via tRNA-based rather than protein-based catalysis; rejects L-amino acids rather than detecting D-amino acids in the active site. By recycling D-aminoacyl-tRNA to D-amino acids and free tRNA molecules, this enzyme counteracts the toxicity associated with the formation of D-aminoacyl-tRNA entities in vivo and helps enforce protein L-homochirality.</text>
</comment>
<accession>A0A143PNG4</accession>
<organism evidence="3 4">
    <name type="scientific">Luteitalea pratensis</name>
    <dbReference type="NCBI Taxonomy" id="1855912"/>
    <lineage>
        <taxon>Bacteria</taxon>
        <taxon>Pseudomonadati</taxon>
        <taxon>Acidobacteriota</taxon>
        <taxon>Vicinamibacteria</taxon>
        <taxon>Vicinamibacterales</taxon>
        <taxon>Vicinamibacteraceae</taxon>
        <taxon>Luteitalea</taxon>
    </lineage>
</organism>
<comment type="subunit">
    <text evidence="2">Homodimer.</text>
</comment>
<dbReference type="OrthoDB" id="9801395at2"/>
<evidence type="ECO:0000313" key="3">
    <source>
        <dbReference type="EMBL" id="AMY10197.1"/>
    </source>
</evidence>
<dbReference type="PATRIC" id="fig|1813736.3.peg.3636"/>
<dbReference type="STRING" id="1855912.LuPra_03426"/>
<protein>
    <recommendedName>
        <fullName evidence="2">D-aminoacyl-tRNA deacylase</fullName>
        <shortName evidence="2">DTD</shortName>
        <ecNumber evidence="2">3.1.1.96</ecNumber>
    </recommendedName>
    <alternativeName>
        <fullName evidence="2">Gly-tRNA(Ala) deacylase</fullName>
        <ecNumber evidence="2">3.1.1.-</ecNumber>
    </alternativeName>
</protein>
<evidence type="ECO:0000313" key="4">
    <source>
        <dbReference type="Proteomes" id="UP000076079"/>
    </source>
</evidence>
<dbReference type="PANTHER" id="PTHR10472">
    <property type="entry name" value="D-TYROSYL-TRNA TYR DEACYLASE"/>
    <property type="match status" value="1"/>
</dbReference>
<comment type="domain">
    <text evidence="2">A Gly-cisPro motif from one monomer fits into the active site of the other monomer to allow specific chiral rejection of L-amino acids.</text>
</comment>
<dbReference type="GO" id="GO:0019478">
    <property type="term" value="P:D-amino acid catabolic process"/>
    <property type="evidence" value="ECO:0007669"/>
    <property type="project" value="UniProtKB-UniRule"/>
</dbReference>
<dbReference type="Pfam" id="PF02580">
    <property type="entry name" value="Tyr_Deacylase"/>
    <property type="match status" value="1"/>
</dbReference>
<evidence type="ECO:0000256" key="1">
    <source>
        <dbReference type="ARBA" id="ARBA00009673"/>
    </source>
</evidence>
<dbReference type="EC" id="3.1.1.-" evidence="2"/>
<dbReference type="FunFam" id="3.50.80.10:FF:000001">
    <property type="entry name" value="D-aminoacyl-tRNA deacylase"/>
    <property type="match status" value="1"/>
</dbReference>
<keyword evidence="2" id="KW-0820">tRNA-binding</keyword>
<comment type="subcellular location">
    <subcellularLocation>
        <location evidence="2">Cytoplasm</location>
    </subcellularLocation>
</comment>
<dbReference type="AlphaFoldDB" id="A0A143PNG4"/>
<keyword evidence="2" id="KW-0963">Cytoplasm</keyword>
<dbReference type="GO" id="GO:0000049">
    <property type="term" value="F:tRNA binding"/>
    <property type="evidence" value="ECO:0007669"/>
    <property type="project" value="UniProtKB-UniRule"/>
</dbReference>
<dbReference type="EMBL" id="CP015136">
    <property type="protein sequence ID" value="AMY10197.1"/>
    <property type="molecule type" value="Genomic_DNA"/>
</dbReference>
<sequence length="149" mass="15994">MRAVLQRVRSASVTVEQRIVGEIGVGFVVLLGVVVGDDAADLAYIVDRTAGLRVFPDAGGRMNVDLRAVSGALLVVSQFTIAGDCRRGRRPSWDGAAPAEEAQAWFERALAAWRALGIDVQSGIFRADMQVALVNDGPVTLLLDSRKQF</sequence>
<dbReference type="Gene3D" id="3.50.80.10">
    <property type="entry name" value="D-tyrosyl-tRNA(Tyr) deacylase"/>
    <property type="match status" value="1"/>
</dbReference>
<dbReference type="InterPro" id="IPR003732">
    <property type="entry name" value="Daa-tRNA_deacyls_DTD"/>
</dbReference>
<dbReference type="Proteomes" id="UP000076079">
    <property type="component" value="Chromosome"/>
</dbReference>
<feature type="short sequence motif" description="Gly-cisPro motif, important for rejection of L-amino acids" evidence="2">
    <location>
        <begin position="137"/>
        <end position="138"/>
    </location>
</feature>
<dbReference type="KEGG" id="abac:LuPra_03426"/>
<comment type="catalytic activity">
    <reaction evidence="2">
        <text>a D-aminoacyl-tRNA + H2O = a tRNA + a D-alpha-amino acid + H(+)</text>
        <dbReference type="Rhea" id="RHEA:13953"/>
        <dbReference type="Rhea" id="RHEA-COMP:10123"/>
        <dbReference type="Rhea" id="RHEA-COMP:10124"/>
        <dbReference type="ChEBI" id="CHEBI:15377"/>
        <dbReference type="ChEBI" id="CHEBI:15378"/>
        <dbReference type="ChEBI" id="CHEBI:59871"/>
        <dbReference type="ChEBI" id="CHEBI:78442"/>
        <dbReference type="ChEBI" id="CHEBI:79333"/>
        <dbReference type="EC" id="3.1.1.96"/>
    </reaction>
</comment>